<evidence type="ECO:0000256" key="7">
    <source>
        <dbReference type="ARBA" id="ARBA00022801"/>
    </source>
</evidence>
<comment type="subunit">
    <text evidence="3 13">Component of the chloroplastic Clp protease core complex.</text>
</comment>
<evidence type="ECO:0000256" key="5">
    <source>
        <dbReference type="ARBA" id="ARBA00022640"/>
    </source>
</evidence>
<dbReference type="AlphaFoldDB" id="A0A0K1Z787"/>
<evidence type="ECO:0000256" key="2">
    <source>
        <dbReference type="ARBA" id="ARBA00007039"/>
    </source>
</evidence>
<keyword evidence="7 13" id="KW-0378">Hydrolase</keyword>
<evidence type="ECO:0000256" key="10">
    <source>
        <dbReference type="ARBA" id="ARBA00055217"/>
    </source>
</evidence>
<evidence type="ECO:0000256" key="4">
    <source>
        <dbReference type="ARBA" id="ARBA00013230"/>
    </source>
</evidence>
<dbReference type="FunFam" id="3.90.226.10:FF:000006">
    <property type="entry name" value="ATP-dependent Clp protease proteolytic subunit"/>
    <property type="match status" value="1"/>
</dbReference>
<dbReference type="GO" id="GO:0004176">
    <property type="term" value="F:ATP-dependent peptidase activity"/>
    <property type="evidence" value="ECO:0007669"/>
    <property type="project" value="InterPro"/>
</dbReference>
<keyword evidence="13" id="KW-0963">Cytoplasm</keyword>
<dbReference type="PRINTS" id="PR00127">
    <property type="entry name" value="CLPPROTEASEP"/>
</dbReference>
<dbReference type="InterPro" id="IPR001907">
    <property type="entry name" value="ClpP"/>
</dbReference>
<dbReference type="GO" id="GO:0004252">
    <property type="term" value="F:serine-type endopeptidase activity"/>
    <property type="evidence" value="ECO:0007669"/>
    <property type="project" value="UniProtKB-UniRule"/>
</dbReference>
<dbReference type="InterPro" id="IPR023562">
    <property type="entry name" value="ClpP/TepA"/>
</dbReference>
<feature type="active site" evidence="13">
    <location>
        <position position="126"/>
    </location>
</feature>
<sequence length="212" mass="24194">MPIGVPKVKIIRRGLRRRLWTDIYNRLYRERLLFLGQGIGTGLGNQLICLLIYLSMEDEDKELYMFINSPGGWVVPGLALYDTMQYVRPDIHTICIGLAASMSSVVLVGGEVTKRIAFPRARVMMHEPFSGFYMAQVGEFVVEAGEMLKLRETLARIYAEKTGKPFWVISEDMERDVFMSATEAQNYGIVDYVAVDGRKKENEMYANYAKLL</sequence>
<evidence type="ECO:0000256" key="9">
    <source>
        <dbReference type="ARBA" id="ARBA00034021"/>
    </source>
</evidence>
<keyword evidence="8 13" id="KW-0720">Serine protease</keyword>
<dbReference type="Gene3D" id="3.90.226.10">
    <property type="entry name" value="2-enoyl-CoA Hydratase, Chain A, domain 1"/>
    <property type="match status" value="1"/>
</dbReference>
<dbReference type="SMR" id="A0A0K1Z787"/>
<keyword evidence="15" id="KW-0472">Membrane</keyword>
<dbReference type="GO" id="GO:0009368">
    <property type="term" value="C:endopeptidase Clp complex"/>
    <property type="evidence" value="ECO:0007669"/>
    <property type="project" value="TreeGrafter"/>
</dbReference>
<feature type="active site" description="Nucleophile" evidence="13">
    <location>
        <position position="101"/>
    </location>
</feature>
<comment type="subcellular location">
    <subcellularLocation>
        <location evidence="13">Cytoplasm</location>
    </subcellularLocation>
    <subcellularLocation>
        <location evidence="1">Plastid</location>
    </subcellularLocation>
</comment>
<protein>
    <recommendedName>
        <fullName evidence="11 13">ATP-dependent Clp protease proteolytic subunit</fullName>
        <ecNumber evidence="4 13">3.4.21.92</ecNumber>
    </recommendedName>
    <alternativeName>
        <fullName evidence="12 13">Endopeptidase Clp</fullName>
    </alternativeName>
</protein>
<dbReference type="Pfam" id="PF00574">
    <property type="entry name" value="CLP_protease"/>
    <property type="match status" value="1"/>
</dbReference>
<evidence type="ECO:0000256" key="6">
    <source>
        <dbReference type="ARBA" id="ARBA00022670"/>
    </source>
</evidence>
<evidence type="ECO:0000256" key="1">
    <source>
        <dbReference type="ARBA" id="ARBA00004474"/>
    </source>
</evidence>
<keyword evidence="15" id="KW-0812">Transmembrane</keyword>
<comment type="catalytic activity">
    <reaction evidence="9 13">
        <text>Hydrolysis of proteins to small peptides in the presence of ATP and magnesium. alpha-casein is the usual test substrate. In the absence of ATP, only oligopeptides shorter than five residues are hydrolyzed (such as succinyl-Leu-Tyr-|-NHMec, and Leu-Tyr-Leu-|-Tyr-Trp, in which cleavage of the -Tyr-|-Leu- and -Tyr-|-Trp bonds also occurs).</text>
        <dbReference type="EC" id="3.4.21.92"/>
    </reaction>
</comment>
<feature type="transmembrane region" description="Helical" evidence="15">
    <location>
        <begin position="91"/>
        <end position="112"/>
    </location>
</feature>
<gene>
    <name evidence="13 16" type="primary">clpP</name>
</gene>
<dbReference type="GO" id="GO:0009532">
    <property type="term" value="C:plastid stroma"/>
    <property type="evidence" value="ECO:0007669"/>
    <property type="project" value="UniProtKB-ARBA"/>
</dbReference>
<keyword evidence="15" id="KW-1133">Transmembrane helix</keyword>
<dbReference type="EMBL" id="KT176543">
    <property type="protein sequence ID" value="AKZ21843.1"/>
    <property type="molecule type" value="Genomic_DNA"/>
</dbReference>
<dbReference type="InterPro" id="IPR029045">
    <property type="entry name" value="ClpP/crotonase-like_dom_sf"/>
</dbReference>
<feature type="transmembrane region" description="Helical" evidence="15">
    <location>
        <begin position="32"/>
        <end position="56"/>
    </location>
</feature>
<dbReference type="SUPFAM" id="SSF52096">
    <property type="entry name" value="ClpP/crotonase"/>
    <property type="match status" value="1"/>
</dbReference>
<proteinExistence type="inferred from homology"/>
<evidence type="ECO:0000256" key="15">
    <source>
        <dbReference type="SAM" id="Phobius"/>
    </source>
</evidence>
<reference evidence="16" key="1">
    <citation type="journal article" date="2015" name="Biodivers Data J">
        <title>Biodiversity assessment among two Nebraska prairies: a comparison between traditional and phylogenetic diversity indices.</title>
        <authorList>
            <person name="Aust S.K."/>
            <person name="Ahrendsen D.L."/>
            <person name="Kellar P.R."/>
        </authorList>
    </citation>
    <scope>NUCLEOTIDE SEQUENCE</scope>
</reference>
<evidence type="ECO:0000313" key="16">
    <source>
        <dbReference type="EMBL" id="AKZ21843.1"/>
    </source>
</evidence>
<dbReference type="EC" id="3.4.21.92" evidence="4 13"/>
<dbReference type="PANTHER" id="PTHR10381">
    <property type="entry name" value="ATP-DEPENDENT CLP PROTEASE PROTEOLYTIC SUBUNIT"/>
    <property type="match status" value="1"/>
</dbReference>
<comment type="function">
    <text evidence="10 13">Cleaves peptides in various proteins in a process that requires ATP hydrolysis. Has a chymotrypsin-like activity. Plays a major role in the degradation of misfolded proteins.</text>
</comment>
<evidence type="ECO:0000256" key="8">
    <source>
        <dbReference type="ARBA" id="ARBA00022825"/>
    </source>
</evidence>
<dbReference type="GO" id="GO:0006515">
    <property type="term" value="P:protein quality control for misfolded or incompletely synthesized proteins"/>
    <property type="evidence" value="ECO:0007669"/>
    <property type="project" value="TreeGrafter"/>
</dbReference>
<dbReference type="CDD" id="cd07017">
    <property type="entry name" value="S14_ClpP_2"/>
    <property type="match status" value="1"/>
</dbReference>
<geneLocation type="plastid" evidence="16"/>
<evidence type="ECO:0000256" key="14">
    <source>
        <dbReference type="RuleBase" id="RU003567"/>
    </source>
</evidence>
<dbReference type="PANTHER" id="PTHR10381:SF15">
    <property type="entry name" value="CHLOROPLASTIC ATP-DEPENDENT CLP PROTEASE PROTEOLYTIC SUBUNIT 1"/>
    <property type="match status" value="1"/>
</dbReference>
<evidence type="ECO:0000256" key="3">
    <source>
        <dbReference type="ARBA" id="ARBA00011607"/>
    </source>
</evidence>
<dbReference type="GO" id="GO:0051117">
    <property type="term" value="F:ATPase binding"/>
    <property type="evidence" value="ECO:0007669"/>
    <property type="project" value="TreeGrafter"/>
</dbReference>
<evidence type="ECO:0000256" key="12">
    <source>
        <dbReference type="ARBA" id="ARBA00078444"/>
    </source>
</evidence>
<name>A0A0K1Z787_SOLRO</name>
<evidence type="ECO:0000256" key="13">
    <source>
        <dbReference type="HAMAP-Rule" id="MF_00444"/>
    </source>
</evidence>
<organism evidence="16">
    <name type="scientific">Solanum rostratum</name>
    <name type="common">Buffalobur nightshade</name>
    <name type="synonym">Androcera rostrata</name>
    <dbReference type="NCBI Taxonomy" id="45839"/>
    <lineage>
        <taxon>Eukaryota</taxon>
        <taxon>Viridiplantae</taxon>
        <taxon>Streptophyta</taxon>
        <taxon>Embryophyta</taxon>
        <taxon>Tracheophyta</taxon>
        <taxon>Spermatophyta</taxon>
        <taxon>Magnoliopsida</taxon>
        <taxon>eudicotyledons</taxon>
        <taxon>Gunneridae</taxon>
        <taxon>Pentapetalae</taxon>
        <taxon>asterids</taxon>
        <taxon>lamiids</taxon>
        <taxon>Solanales</taxon>
        <taxon>Solanaceae</taxon>
        <taxon>Solanoideae</taxon>
        <taxon>Solaneae</taxon>
        <taxon>Solanum</taxon>
    </lineage>
</organism>
<keyword evidence="6 13" id="KW-0645">Protease</keyword>
<evidence type="ECO:0000256" key="11">
    <source>
        <dbReference type="ARBA" id="ARBA00070962"/>
    </source>
</evidence>
<accession>A0A0K1Z787</accession>
<comment type="similarity">
    <text evidence="2 13 14">Belongs to the peptidase S14 family.</text>
</comment>
<dbReference type="HAMAP" id="MF_00444">
    <property type="entry name" value="ClpP"/>
    <property type="match status" value="1"/>
</dbReference>
<keyword evidence="5 16" id="KW-0934">Plastid</keyword>